<comment type="subcellular location">
    <subcellularLocation>
        <location evidence="1">Nucleus</location>
    </subcellularLocation>
</comment>
<evidence type="ECO:0000256" key="2">
    <source>
        <dbReference type="ARBA" id="ARBA00023015"/>
    </source>
</evidence>
<reference evidence="9" key="2">
    <citation type="submission" date="2020-03" db="EMBL/GenBank/DDBJ databases">
        <title>The second near-complete assembly of the hexaploid bread wheat (Triticum aestivum) genome.</title>
        <authorList>
            <person name="Zimin A.V."/>
            <person name="Puiu D."/>
            <person name="Shumante A."/>
            <person name="Alonge M."/>
            <person name="Salzberg S.L."/>
        </authorList>
    </citation>
    <scope>NUCLEOTIDE SEQUENCE</scope>
    <source>
        <tissue evidence="9">Leaf</tissue>
    </source>
</reference>
<gene>
    <name evidence="9" type="ORF">CFC21_082978</name>
</gene>
<sequence>MGRGKIEIKRIENATNRQVTFSKRRGGLLKKANELAVLCDARVGVVIFSSTGRMFEYSSPASSLRDLIEQYQNATNSQFEEINHDQQIFVEMTRMRNEMEKLDGAIRRYTGDDLSSLSLADVNDIEQQLEFSVAKVRARKHQLLNQQLDNLRRKISENQHGGDGKMAVMPPVLSMLTPAFPATPYYTGEESSSTALQLTSPQLQLHAAEAAGFRLQPTQPNLQDPACSSLHAGHGLHL</sequence>
<feature type="domain" description="K-box" evidence="8">
    <location>
        <begin position="85"/>
        <end position="172"/>
    </location>
</feature>
<dbReference type="GO" id="GO:0045944">
    <property type="term" value="P:positive regulation of transcription by RNA polymerase II"/>
    <property type="evidence" value="ECO:0007669"/>
    <property type="project" value="InterPro"/>
</dbReference>
<dbReference type="PRINTS" id="PR00404">
    <property type="entry name" value="MADSDOMAIN"/>
</dbReference>
<dbReference type="FunFam" id="3.40.1810.10:FF:000026">
    <property type="entry name" value="MADS-box transcription factor 29"/>
    <property type="match status" value="1"/>
</dbReference>
<dbReference type="PROSITE" id="PS00350">
    <property type="entry name" value="MADS_BOX_1"/>
    <property type="match status" value="1"/>
</dbReference>
<dbReference type="InterPro" id="IPR002100">
    <property type="entry name" value="TF_MADSbox"/>
</dbReference>
<evidence type="ECO:0000313" key="9">
    <source>
        <dbReference type="EMBL" id="KAF7078564.1"/>
    </source>
</evidence>
<dbReference type="SMART" id="SM00432">
    <property type="entry name" value="MADS"/>
    <property type="match status" value="1"/>
</dbReference>
<dbReference type="GO" id="GO:0000977">
    <property type="term" value="F:RNA polymerase II transcription regulatory region sequence-specific DNA binding"/>
    <property type="evidence" value="ECO:0007669"/>
    <property type="project" value="InterPro"/>
</dbReference>
<keyword evidence="3" id="KW-0238">DNA-binding</keyword>
<dbReference type="Pfam" id="PF00319">
    <property type="entry name" value="SRF-TF"/>
    <property type="match status" value="1"/>
</dbReference>
<dbReference type="AlphaFoldDB" id="A0A9R1L5U8"/>
<dbReference type="InterPro" id="IPR002487">
    <property type="entry name" value="TF_Kbox"/>
</dbReference>
<evidence type="ECO:0000256" key="3">
    <source>
        <dbReference type="ARBA" id="ARBA00023125"/>
    </source>
</evidence>
<dbReference type="InterPro" id="IPR036879">
    <property type="entry name" value="TF_MADSbox_sf"/>
</dbReference>
<keyword evidence="4" id="KW-0804">Transcription</keyword>
<evidence type="ECO:0000256" key="5">
    <source>
        <dbReference type="ARBA" id="ARBA00023242"/>
    </source>
</evidence>
<name>A0A9R1L5U8_WHEAT</name>
<evidence type="ECO:0000256" key="6">
    <source>
        <dbReference type="ARBA" id="ARBA00037260"/>
    </source>
</evidence>
<dbReference type="PROSITE" id="PS51297">
    <property type="entry name" value="K_BOX"/>
    <property type="match status" value="1"/>
</dbReference>
<comment type="function">
    <text evidence="6">Probable transcription factor.</text>
</comment>
<dbReference type="CDD" id="cd00265">
    <property type="entry name" value="MADS_MEF2_like"/>
    <property type="match status" value="1"/>
</dbReference>
<dbReference type="Proteomes" id="UP000815260">
    <property type="component" value="Chromosome 6A"/>
</dbReference>
<evidence type="ECO:0000259" key="7">
    <source>
        <dbReference type="PROSITE" id="PS50066"/>
    </source>
</evidence>
<dbReference type="Pfam" id="PF01486">
    <property type="entry name" value="K-box"/>
    <property type="match status" value="1"/>
</dbReference>
<organism evidence="9">
    <name type="scientific">Triticum aestivum</name>
    <name type="common">Wheat</name>
    <dbReference type="NCBI Taxonomy" id="4565"/>
    <lineage>
        <taxon>Eukaryota</taxon>
        <taxon>Viridiplantae</taxon>
        <taxon>Streptophyta</taxon>
        <taxon>Embryophyta</taxon>
        <taxon>Tracheophyta</taxon>
        <taxon>Spermatophyta</taxon>
        <taxon>Magnoliopsida</taxon>
        <taxon>Liliopsida</taxon>
        <taxon>Poales</taxon>
        <taxon>Poaceae</taxon>
        <taxon>BOP clade</taxon>
        <taxon>Pooideae</taxon>
        <taxon>Triticodae</taxon>
        <taxon>Triticeae</taxon>
        <taxon>Triticinae</taxon>
        <taxon>Triticum</taxon>
    </lineage>
</organism>
<dbReference type="OrthoDB" id="1898716at2759"/>
<dbReference type="SUPFAM" id="SSF55455">
    <property type="entry name" value="SRF-like"/>
    <property type="match status" value="1"/>
</dbReference>
<dbReference type="EMBL" id="CM022226">
    <property type="protein sequence ID" value="KAF7078564.1"/>
    <property type="molecule type" value="Genomic_DNA"/>
</dbReference>
<dbReference type="InterPro" id="IPR033896">
    <property type="entry name" value="MEF2-like_N"/>
</dbReference>
<dbReference type="Gene3D" id="3.40.1810.10">
    <property type="entry name" value="Transcription factor, MADS-box"/>
    <property type="match status" value="1"/>
</dbReference>
<dbReference type="PANTHER" id="PTHR48019">
    <property type="entry name" value="SERUM RESPONSE FACTOR HOMOLOG"/>
    <property type="match status" value="1"/>
</dbReference>
<dbReference type="PROSITE" id="PS50066">
    <property type="entry name" value="MADS_BOX_2"/>
    <property type="match status" value="1"/>
</dbReference>
<evidence type="ECO:0000256" key="4">
    <source>
        <dbReference type="ARBA" id="ARBA00023163"/>
    </source>
</evidence>
<accession>A0A9R1L5U8</accession>
<keyword evidence="2" id="KW-0805">Transcription regulation</keyword>
<dbReference type="GO" id="GO:0046983">
    <property type="term" value="F:protein dimerization activity"/>
    <property type="evidence" value="ECO:0007669"/>
    <property type="project" value="InterPro"/>
</dbReference>
<evidence type="ECO:0000259" key="8">
    <source>
        <dbReference type="PROSITE" id="PS51297"/>
    </source>
</evidence>
<dbReference type="GO" id="GO:0005634">
    <property type="term" value="C:nucleus"/>
    <property type="evidence" value="ECO:0007669"/>
    <property type="project" value="UniProtKB-SubCell"/>
</dbReference>
<feature type="domain" description="MADS-box" evidence="7">
    <location>
        <begin position="1"/>
        <end position="61"/>
    </location>
</feature>
<dbReference type="GO" id="GO:0003700">
    <property type="term" value="F:DNA-binding transcription factor activity"/>
    <property type="evidence" value="ECO:0007669"/>
    <property type="project" value="InterPro"/>
</dbReference>
<comment type="caution">
    <text evidence="9">The sequence shown here is derived from an EMBL/GenBank/DDBJ whole genome shotgun (WGS) entry which is preliminary data.</text>
</comment>
<protein>
    <recommendedName>
        <fullName evidence="10">MADS-box transcription factor</fullName>
    </recommendedName>
</protein>
<proteinExistence type="predicted"/>
<reference evidence="9" key="1">
    <citation type="journal article" date="2017" name="Gigascience">
        <title>The first near-complete assembly of the hexaploid bread wheat genome, Triticum aestivum.</title>
        <authorList>
            <person name="Zimin A.V."/>
            <person name="Puiu D."/>
            <person name="Hall R."/>
            <person name="Kingan S."/>
            <person name="Clavijo B.J."/>
            <person name="Salzberg S.L."/>
        </authorList>
    </citation>
    <scope>NUCLEOTIDE SEQUENCE</scope>
    <source>
        <tissue evidence="9">Leaf</tissue>
    </source>
</reference>
<dbReference type="InterPro" id="IPR050142">
    <property type="entry name" value="MADS-box/MEF2_TF"/>
</dbReference>
<evidence type="ECO:0008006" key="10">
    <source>
        <dbReference type="Google" id="ProtNLM"/>
    </source>
</evidence>
<evidence type="ECO:0000256" key="1">
    <source>
        <dbReference type="ARBA" id="ARBA00004123"/>
    </source>
</evidence>
<keyword evidence="5" id="KW-0539">Nucleus</keyword>